<dbReference type="Proteomes" id="UP000499080">
    <property type="component" value="Unassembled WGS sequence"/>
</dbReference>
<evidence type="ECO:0000313" key="4">
    <source>
        <dbReference type="EMBL" id="GBM00456.1"/>
    </source>
</evidence>
<dbReference type="PANTHER" id="PTHR42648">
    <property type="entry name" value="TRANSPOSASE, PUTATIVE-RELATED"/>
    <property type="match status" value="1"/>
</dbReference>
<feature type="region of interest" description="Disordered" evidence="2">
    <location>
        <begin position="224"/>
        <end position="273"/>
    </location>
</feature>
<proteinExistence type="predicted"/>
<keyword evidence="5" id="KW-1185">Reference proteome</keyword>
<evidence type="ECO:0000313" key="5">
    <source>
        <dbReference type="Proteomes" id="UP000499080"/>
    </source>
</evidence>
<gene>
    <name evidence="4" type="primary">POLX_318</name>
    <name evidence="4" type="ORF">AVEN_211330_1</name>
</gene>
<comment type="caution">
    <text evidence="4">The sequence shown here is derived from an EMBL/GenBank/DDBJ whole genome shotgun (WGS) entry which is preliminary data.</text>
</comment>
<dbReference type="InterPro" id="IPR054722">
    <property type="entry name" value="PolX-like_BBD"/>
</dbReference>
<organism evidence="4 5">
    <name type="scientific">Araneus ventricosus</name>
    <name type="common">Orbweaver spider</name>
    <name type="synonym">Epeira ventricosa</name>
    <dbReference type="NCBI Taxonomy" id="182803"/>
    <lineage>
        <taxon>Eukaryota</taxon>
        <taxon>Metazoa</taxon>
        <taxon>Ecdysozoa</taxon>
        <taxon>Arthropoda</taxon>
        <taxon>Chelicerata</taxon>
        <taxon>Arachnida</taxon>
        <taxon>Araneae</taxon>
        <taxon>Araneomorphae</taxon>
        <taxon>Entelegynae</taxon>
        <taxon>Araneoidea</taxon>
        <taxon>Araneidae</taxon>
        <taxon>Araneus</taxon>
    </lineage>
</organism>
<dbReference type="PROSITE" id="PS50994">
    <property type="entry name" value="INTEGRASE"/>
    <property type="match status" value="1"/>
</dbReference>
<evidence type="ECO:0000256" key="2">
    <source>
        <dbReference type="SAM" id="MobiDB-lite"/>
    </source>
</evidence>
<dbReference type="GO" id="GO:0003676">
    <property type="term" value="F:nucleic acid binding"/>
    <property type="evidence" value="ECO:0007669"/>
    <property type="project" value="InterPro"/>
</dbReference>
<dbReference type="InterPro" id="IPR057670">
    <property type="entry name" value="SH3_retrovirus"/>
</dbReference>
<dbReference type="Pfam" id="PF25597">
    <property type="entry name" value="SH3_retrovirus"/>
    <property type="match status" value="1"/>
</dbReference>
<dbReference type="Pfam" id="PF22936">
    <property type="entry name" value="Pol_BBD"/>
    <property type="match status" value="1"/>
</dbReference>
<dbReference type="AlphaFoldDB" id="A0A4Y2C9C6"/>
<sequence length="858" mass="99233">MAGYSIEKLNASNYSSWSMDMKFVLMERGLWEIVNGAELSPEKSENLDKDLREYKSRCNMAISLIYLNIEKDYRKVIETFEDPVLVWTALEKYFRPDSRSFHMKIFSELVECRIMPGESTSLYAARLSRIYDQIRKIDGTFSEYYISFQFLRYLPSHFDGMVQTLLRLKSEDFLFKNLVQEIAAEEVRLDLRSSDGQALLADKMPIKTRGREFKRTERVPEVFIERSSRSPSRRGGFPNKARNRSQSKRADTRQNERRRRERSPSNRCSNRSERCKSPFSFFISACLSEKGGLSDWVFDTAASHHFCRDRNLFSTFTPLNSEKLTVAVDNVSFPILGKGIILMKFGSRTIKLKEVMYSPNLRRNLMSGPRFDVNGATFLGGRGEVKVQQHNTTIFRARLKNGIYYVFPSLSKHDAKRVTFAAPTSVNDQLCLWHKRLSHISPSIISRTCREKGVVGLPDFKDIKLNCEPCRVNKFKRVSFKPLNEIRSKKPLELLYADIWGPSQTRGKNGELYYLTIIDDYSRKASLYPIREKSDACYLIKRHIEREENLLGRRVKAFRTDNGGEFIGNALENYFIKKGIKHELTNIYTPEQNGVPERYNQTVVSGARTILDESGLHKSFWTEAMIYFTYNWNRVCHSNQIKSPLELYIGHKPSVRHLKPFGCLTYVGVPKPHRSKLDARAQKGYLIGYAFKTRGYRVWLPEKNKVIETKNVSFDENKFYGESSGAVMGTNPYNTTEIIIPSSSRSYNEDIVRETSPVSDDSLLHTTDDKDPEVGLRKGIWLRKPVMCSDKSRRDVYFYEQGNNRRLRSLNDVKTFCLENNILFEPNLFDFSGNNDFEGLVNDNSDSQNPQCSLNESS</sequence>
<dbReference type="Pfam" id="PF14223">
    <property type="entry name" value="Retrotran_gag_2"/>
    <property type="match status" value="1"/>
</dbReference>
<protein>
    <submittedName>
        <fullName evidence="4">Retrovirus-related Pol polyprotein from transposon TNT 1-94</fullName>
    </submittedName>
</protein>
<dbReference type="GO" id="GO:0006508">
    <property type="term" value="P:proteolysis"/>
    <property type="evidence" value="ECO:0007669"/>
    <property type="project" value="UniProtKB-KW"/>
</dbReference>
<keyword evidence="1" id="KW-0645">Protease</keyword>
<dbReference type="EMBL" id="BGPR01085678">
    <property type="protein sequence ID" value="GBM00456.1"/>
    <property type="molecule type" value="Genomic_DNA"/>
</dbReference>
<dbReference type="PANTHER" id="PTHR42648:SF24">
    <property type="entry name" value="INTEGRASE CATALYTIC DOMAIN-CONTAINING PROTEIN"/>
    <property type="match status" value="1"/>
</dbReference>
<dbReference type="GO" id="GO:0015074">
    <property type="term" value="P:DNA integration"/>
    <property type="evidence" value="ECO:0007669"/>
    <property type="project" value="InterPro"/>
</dbReference>
<dbReference type="InterPro" id="IPR039537">
    <property type="entry name" value="Retrotran_Ty1/copia-like"/>
</dbReference>
<evidence type="ECO:0000256" key="1">
    <source>
        <dbReference type="ARBA" id="ARBA00022670"/>
    </source>
</evidence>
<evidence type="ECO:0000259" key="3">
    <source>
        <dbReference type="PROSITE" id="PS50994"/>
    </source>
</evidence>
<feature type="domain" description="Integrase catalytic" evidence="3">
    <location>
        <begin position="487"/>
        <end position="652"/>
    </location>
</feature>
<dbReference type="Pfam" id="PF00665">
    <property type="entry name" value="rve"/>
    <property type="match status" value="1"/>
</dbReference>
<dbReference type="Gene3D" id="3.30.420.10">
    <property type="entry name" value="Ribonuclease H-like superfamily/Ribonuclease H"/>
    <property type="match status" value="1"/>
</dbReference>
<name>A0A4Y2C9C6_ARAVE</name>
<dbReference type="InterPro" id="IPR001584">
    <property type="entry name" value="Integrase_cat-core"/>
</dbReference>
<accession>A0A4Y2C9C6</accession>
<dbReference type="InterPro" id="IPR012337">
    <property type="entry name" value="RNaseH-like_sf"/>
</dbReference>
<reference evidence="4 5" key="1">
    <citation type="journal article" date="2019" name="Sci. Rep.">
        <title>Orb-weaving spider Araneus ventricosus genome elucidates the spidroin gene catalogue.</title>
        <authorList>
            <person name="Kono N."/>
            <person name="Nakamura H."/>
            <person name="Ohtoshi R."/>
            <person name="Moran D.A.P."/>
            <person name="Shinohara A."/>
            <person name="Yoshida Y."/>
            <person name="Fujiwara M."/>
            <person name="Mori M."/>
            <person name="Tomita M."/>
            <person name="Arakawa K."/>
        </authorList>
    </citation>
    <scope>NUCLEOTIDE SEQUENCE [LARGE SCALE GENOMIC DNA]</scope>
</reference>
<dbReference type="Pfam" id="PF13976">
    <property type="entry name" value="gag_pre-integrs"/>
    <property type="match status" value="1"/>
</dbReference>
<keyword evidence="1" id="KW-0378">Hydrolase</keyword>
<dbReference type="InterPro" id="IPR025724">
    <property type="entry name" value="GAG-pre-integrase_dom"/>
</dbReference>
<dbReference type="SUPFAM" id="SSF53098">
    <property type="entry name" value="Ribonuclease H-like"/>
    <property type="match status" value="1"/>
</dbReference>
<dbReference type="OrthoDB" id="413361at2759"/>
<dbReference type="InterPro" id="IPR036397">
    <property type="entry name" value="RNaseH_sf"/>
</dbReference>
<dbReference type="GO" id="GO:0008233">
    <property type="term" value="F:peptidase activity"/>
    <property type="evidence" value="ECO:0007669"/>
    <property type="project" value="UniProtKB-KW"/>
</dbReference>